<dbReference type="InterPro" id="IPR029058">
    <property type="entry name" value="AB_hydrolase_fold"/>
</dbReference>
<accession>A0A161YFH7</accession>
<proteinExistence type="inferred from homology"/>
<dbReference type="Gramene" id="KZM91699">
    <property type="protein sequence ID" value="KZM91699"/>
    <property type="gene ID" value="DCAR_020936"/>
</dbReference>
<dbReference type="OMA" id="HIFRPDC"/>
<comment type="similarity">
    <text evidence="1">Belongs to the 'GDXG' lipolytic enzyme family.</text>
</comment>
<keyword evidence="3" id="KW-1185">Reference proteome</keyword>
<dbReference type="Proteomes" id="UP000077755">
    <property type="component" value="Chromosome 6"/>
</dbReference>
<dbReference type="EMBL" id="CP093348">
    <property type="protein sequence ID" value="WOH05977.1"/>
    <property type="molecule type" value="Genomic_DNA"/>
</dbReference>
<evidence type="ECO:0000313" key="2">
    <source>
        <dbReference type="EMBL" id="WOH05977.1"/>
    </source>
</evidence>
<dbReference type="SUPFAM" id="SSF53474">
    <property type="entry name" value="alpha/beta-Hydrolases"/>
    <property type="match status" value="1"/>
</dbReference>
<dbReference type="AlphaFoldDB" id="A0A161YFH7"/>
<dbReference type="InterPro" id="IPR013094">
    <property type="entry name" value="AB_hydrolase_3"/>
</dbReference>
<dbReference type="PROSITE" id="PS01174">
    <property type="entry name" value="LIPASE_GDXG_SER"/>
    <property type="match status" value="1"/>
</dbReference>
<evidence type="ECO:0000256" key="1">
    <source>
        <dbReference type="ARBA" id="ARBA00010515"/>
    </source>
</evidence>
<reference evidence="2" key="1">
    <citation type="journal article" date="2016" name="Nat. Genet.">
        <title>A high-quality carrot genome assembly provides new insights into carotenoid accumulation and asterid genome evolution.</title>
        <authorList>
            <person name="Iorizzo M."/>
            <person name="Ellison S."/>
            <person name="Senalik D."/>
            <person name="Zeng P."/>
            <person name="Satapoomin P."/>
            <person name="Huang J."/>
            <person name="Bowman M."/>
            <person name="Iovene M."/>
            <person name="Sanseverino W."/>
            <person name="Cavagnaro P."/>
            <person name="Yildiz M."/>
            <person name="Macko-Podgorni A."/>
            <person name="Moranska E."/>
            <person name="Grzebelus E."/>
            <person name="Grzebelus D."/>
            <person name="Ashrafi H."/>
            <person name="Zheng Z."/>
            <person name="Cheng S."/>
            <person name="Spooner D."/>
            <person name="Van Deynze A."/>
            <person name="Simon P."/>
        </authorList>
    </citation>
    <scope>NUCLEOTIDE SEQUENCE</scope>
    <source>
        <tissue evidence="2">Leaf</tissue>
    </source>
</reference>
<dbReference type="KEGG" id="dcr:108225281"/>
<dbReference type="InterPro" id="IPR050466">
    <property type="entry name" value="Carboxylest/Gibb_receptor"/>
</dbReference>
<gene>
    <name evidence="2" type="ORF">DCAR_0625400</name>
</gene>
<sequence length="327" mass="36248">MDNTFSVDPREAEVAHDIPPWIRVYKDGTVRRLSGYEVCDPGLDARTRVLSKDVMIVPGTGVSARLYRPSIIADGQRLPLVVYFPGGAYMISSPRFPGYHYSINNLVAEAKVVLVSVDYRKAPEHPLPIAFDDSWDALKWAASHASGAGSESWLINNVDFNKVFLAGDSAGASIAHQLMFRSKNMEIKAAGMKLVGMIMINPYFWGKEPIGAELTNTVRKALVDNWWAFVCPSDKGNDDPLVNPFAEGAPPLNDLGCARVLVCVAEQDILRDRGVLFYESLKKSEWKGEAKLIDVQGEDHVFHIFKPDCENAANMIKGLANFIHHQM</sequence>
<dbReference type="Pfam" id="PF07859">
    <property type="entry name" value="Abhydrolase_3"/>
    <property type="match status" value="1"/>
</dbReference>
<dbReference type="PANTHER" id="PTHR23024:SF577">
    <property type="entry name" value="CARBOXYLESTERASE 2-RELATED"/>
    <property type="match status" value="1"/>
</dbReference>
<name>A0A161YFH7_DAUCS</name>
<dbReference type="InterPro" id="IPR033140">
    <property type="entry name" value="Lipase_GDXG_put_SER_AS"/>
</dbReference>
<protein>
    <submittedName>
        <fullName evidence="2">Uncharacterized protein</fullName>
    </submittedName>
</protein>
<dbReference type="OrthoDB" id="408631at2759"/>
<reference evidence="2" key="2">
    <citation type="submission" date="2022-03" db="EMBL/GenBank/DDBJ databases">
        <title>Draft title - Genomic analysis of global carrot germplasm unveils the trajectory of domestication and the origin of high carotenoid orange carrot.</title>
        <authorList>
            <person name="Iorizzo M."/>
            <person name="Ellison S."/>
            <person name="Senalik D."/>
            <person name="Macko-Podgorni A."/>
            <person name="Grzebelus D."/>
            <person name="Bostan H."/>
            <person name="Rolling W."/>
            <person name="Curaba J."/>
            <person name="Simon P."/>
        </authorList>
    </citation>
    <scope>NUCLEOTIDE SEQUENCE</scope>
    <source>
        <tissue evidence="2">Leaf</tissue>
    </source>
</reference>
<dbReference type="Gene3D" id="3.40.50.1820">
    <property type="entry name" value="alpha/beta hydrolase"/>
    <property type="match status" value="1"/>
</dbReference>
<dbReference type="GO" id="GO:0016787">
    <property type="term" value="F:hydrolase activity"/>
    <property type="evidence" value="ECO:0007669"/>
    <property type="project" value="InterPro"/>
</dbReference>
<organism evidence="2 3">
    <name type="scientific">Daucus carota subsp. sativus</name>
    <name type="common">Carrot</name>
    <dbReference type="NCBI Taxonomy" id="79200"/>
    <lineage>
        <taxon>Eukaryota</taxon>
        <taxon>Viridiplantae</taxon>
        <taxon>Streptophyta</taxon>
        <taxon>Embryophyta</taxon>
        <taxon>Tracheophyta</taxon>
        <taxon>Spermatophyta</taxon>
        <taxon>Magnoliopsida</taxon>
        <taxon>eudicotyledons</taxon>
        <taxon>Gunneridae</taxon>
        <taxon>Pentapetalae</taxon>
        <taxon>asterids</taxon>
        <taxon>campanulids</taxon>
        <taxon>Apiales</taxon>
        <taxon>Apiaceae</taxon>
        <taxon>Apioideae</taxon>
        <taxon>Scandiceae</taxon>
        <taxon>Daucinae</taxon>
        <taxon>Daucus</taxon>
        <taxon>Daucus sect. Daucus</taxon>
    </lineage>
</organism>
<evidence type="ECO:0000313" key="3">
    <source>
        <dbReference type="Proteomes" id="UP000077755"/>
    </source>
</evidence>
<dbReference type="PANTHER" id="PTHR23024">
    <property type="entry name" value="ARYLACETAMIDE DEACETYLASE"/>
    <property type="match status" value="1"/>
</dbReference>